<evidence type="ECO:0000313" key="1">
    <source>
        <dbReference type="EMBL" id="CAB4994202.1"/>
    </source>
</evidence>
<proteinExistence type="predicted"/>
<reference evidence="1" key="1">
    <citation type="submission" date="2020-05" db="EMBL/GenBank/DDBJ databases">
        <authorList>
            <person name="Chiriac C."/>
            <person name="Salcher M."/>
            <person name="Ghai R."/>
            <person name="Kavagutti S V."/>
        </authorList>
    </citation>
    <scope>NUCLEOTIDE SEQUENCE</scope>
</reference>
<name>A0A6J7NUA4_9ZZZZ</name>
<sequence length="115" mass="12635">MRFVVTRIDDGLDLFTLIKLQQVDDCEALSSAVTHGDPVSLEAIDLAFIREEQQEGMRRSEDQISDVILILETSTCNTAASSCLSSEGVCSDSLDIATCCHHNNDFLIVDEVLDL</sequence>
<dbReference type="AlphaFoldDB" id="A0A6J7NUA4"/>
<organism evidence="1">
    <name type="scientific">freshwater metagenome</name>
    <dbReference type="NCBI Taxonomy" id="449393"/>
    <lineage>
        <taxon>unclassified sequences</taxon>
        <taxon>metagenomes</taxon>
        <taxon>ecological metagenomes</taxon>
    </lineage>
</organism>
<protein>
    <submittedName>
        <fullName evidence="1">Unannotated protein</fullName>
    </submittedName>
</protein>
<accession>A0A6J7NUA4</accession>
<gene>
    <name evidence="1" type="ORF">UFOPK3914_01772</name>
</gene>
<dbReference type="EMBL" id="CAFBOG010000215">
    <property type="protein sequence ID" value="CAB4994202.1"/>
    <property type="molecule type" value="Genomic_DNA"/>
</dbReference>